<keyword evidence="5" id="KW-0297">G-protein coupled receptor</keyword>
<keyword evidence="7" id="KW-0675">Receptor</keyword>
<dbReference type="GO" id="GO:0005886">
    <property type="term" value="C:plasma membrane"/>
    <property type="evidence" value="ECO:0007669"/>
    <property type="project" value="UniProtKB-SubCell"/>
</dbReference>
<dbReference type="SUPFAM" id="SSF81321">
    <property type="entry name" value="Family A G protein-coupled receptor-like"/>
    <property type="match status" value="1"/>
</dbReference>
<sequence length="337" mass="37802">IIETIFTALISIVGIPANFLLFLTLVYNKRFRKPLHIMLCSISVFDFCTVCVSSLYPYSIMKNKWDLGKVLCDTVALIQASCISLTLMTHALVAVNCYLKSKFRSNLAQILTGSRAVIISLLVNVVLVGLVVVLPHLIGYVQADYAPMLGLCVSAWTADVVQNIETQIYIHFTICSIVPYVICIFAYARVLVIIGERQNTFENEIIKRQFVNACKRMGILFIAFTICYLPFTIYTLVDPYLSTIPTWAIRILLIIFHSHVVVNPLICLISMSDINEGLRHMLTRAPRVKSFSSFSSTQRHLSKEQKCKSTTVAKVTYSNSSVASDKATGADRMNSWM</sequence>
<organism evidence="9 10">
    <name type="scientific">Owenia fusiformis</name>
    <name type="common">Polychaete worm</name>
    <dbReference type="NCBI Taxonomy" id="6347"/>
    <lineage>
        <taxon>Eukaryota</taxon>
        <taxon>Metazoa</taxon>
        <taxon>Spiralia</taxon>
        <taxon>Lophotrochozoa</taxon>
        <taxon>Annelida</taxon>
        <taxon>Polychaeta</taxon>
        <taxon>Sedentaria</taxon>
        <taxon>Canalipalpata</taxon>
        <taxon>Sabellida</taxon>
        <taxon>Oweniida</taxon>
        <taxon>Oweniidae</taxon>
        <taxon>Owenia</taxon>
    </lineage>
</organism>
<comment type="subcellular location">
    <subcellularLocation>
        <location evidence="1">Cell membrane</location>
        <topology evidence="1">Multi-pass membrane protein</topology>
    </subcellularLocation>
</comment>
<accession>A0A8J1TK02</accession>
<keyword evidence="2" id="KW-1003">Cell membrane</keyword>
<protein>
    <submittedName>
        <fullName evidence="9">Uncharacterized protein</fullName>
    </submittedName>
</protein>
<dbReference type="PROSITE" id="PS50262">
    <property type="entry name" value="G_PROTEIN_RECEP_F1_2"/>
    <property type="match status" value="1"/>
</dbReference>
<evidence type="ECO:0000256" key="8">
    <source>
        <dbReference type="ARBA" id="ARBA00023224"/>
    </source>
</evidence>
<reference evidence="9" key="1">
    <citation type="submission" date="2022-03" db="EMBL/GenBank/DDBJ databases">
        <authorList>
            <person name="Martin C."/>
        </authorList>
    </citation>
    <scope>NUCLEOTIDE SEQUENCE</scope>
</reference>
<keyword evidence="8" id="KW-0807">Transducer</keyword>
<evidence type="ECO:0000256" key="6">
    <source>
        <dbReference type="ARBA" id="ARBA00023136"/>
    </source>
</evidence>
<keyword evidence="3" id="KW-0812">Transmembrane</keyword>
<dbReference type="EMBL" id="CAIIXF020000002">
    <property type="protein sequence ID" value="CAH1778364.1"/>
    <property type="molecule type" value="Genomic_DNA"/>
</dbReference>
<evidence type="ECO:0000256" key="4">
    <source>
        <dbReference type="ARBA" id="ARBA00022989"/>
    </source>
</evidence>
<proteinExistence type="predicted"/>
<dbReference type="PANTHER" id="PTHR24228:SF59">
    <property type="entry name" value="NEUROPEPTIDE RECEPTOR 15"/>
    <property type="match status" value="1"/>
</dbReference>
<evidence type="ECO:0000256" key="5">
    <source>
        <dbReference type="ARBA" id="ARBA00023040"/>
    </source>
</evidence>
<keyword evidence="10" id="KW-1185">Reference proteome</keyword>
<name>A0A8J1TK02_OWEFU</name>
<gene>
    <name evidence="9" type="ORF">OFUS_LOCUS5293</name>
</gene>
<dbReference type="InterPro" id="IPR017452">
    <property type="entry name" value="GPCR_Rhodpsn_7TM"/>
</dbReference>
<keyword evidence="6" id="KW-0472">Membrane</keyword>
<feature type="non-terminal residue" evidence="9">
    <location>
        <position position="1"/>
    </location>
</feature>
<comment type="caution">
    <text evidence="9">The sequence shown here is derived from an EMBL/GenBank/DDBJ whole genome shotgun (WGS) entry which is preliminary data.</text>
</comment>
<evidence type="ECO:0000256" key="2">
    <source>
        <dbReference type="ARBA" id="ARBA00022475"/>
    </source>
</evidence>
<dbReference type="CDD" id="cd00637">
    <property type="entry name" value="7tm_classA_rhodopsin-like"/>
    <property type="match status" value="1"/>
</dbReference>
<dbReference type="Gene3D" id="1.20.1070.10">
    <property type="entry name" value="Rhodopsin 7-helix transmembrane proteins"/>
    <property type="match status" value="1"/>
</dbReference>
<dbReference type="GO" id="GO:0004930">
    <property type="term" value="F:G protein-coupled receptor activity"/>
    <property type="evidence" value="ECO:0007669"/>
    <property type="project" value="UniProtKB-KW"/>
</dbReference>
<dbReference type="PRINTS" id="PR00237">
    <property type="entry name" value="GPCRRHODOPSN"/>
</dbReference>
<evidence type="ECO:0000256" key="7">
    <source>
        <dbReference type="ARBA" id="ARBA00023170"/>
    </source>
</evidence>
<dbReference type="InterPro" id="IPR000276">
    <property type="entry name" value="GPCR_Rhodpsn"/>
</dbReference>
<dbReference type="Pfam" id="PF00001">
    <property type="entry name" value="7tm_1"/>
    <property type="match status" value="1"/>
</dbReference>
<dbReference type="AlphaFoldDB" id="A0A8J1TK02"/>
<dbReference type="PANTHER" id="PTHR24228">
    <property type="entry name" value="B2 BRADYKININ RECEPTOR/ANGIOTENSIN II RECEPTOR"/>
    <property type="match status" value="1"/>
</dbReference>
<evidence type="ECO:0000313" key="9">
    <source>
        <dbReference type="EMBL" id="CAH1778364.1"/>
    </source>
</evidence>
<evidence type="ECO:0000313" key="10">
    <source>
        <dbReference type="Proteomes" id="UP000749559"/>
    </source>
</evidence>
<evidence type="ECO:0000256" key="1">
    <source>
        <dbReference type="ARBA" id="ARBA00004651"/>
    </source>
</evidence>
<keyword evidence="4" id="KW-1133">Transmembrane helix</keyword>
<evidence type="ECO:0000256" key="3">
    <source>
        <dbReference type="ARBA" id="ARBA00022692"/>
    </source>
</evidence>
<dbReference type="Proteomes" id="UP000749559">
    <property type="component" value="Unassembled WGS sequence"/>
</dbReference>